<dbReference type="InterPro" id="IPR001623">
    <property type="entry name" value="DnaJ_domain"/>
</dbReference>
<dbReference type="STRING" id="1603606.DSOUD_0155"/>
<sequence>MEFEDLREALDVFSLTGKASLQEIKARHRALVKRHHPDAGGSENDRIREINAAYQILLAYCRDYRFSFSREEFLEQRPEERLRQQFAQDPIWGG</sequence>
<reference evidence="2 3" key="1">
    <citation type="submission" date="2015-07" db="EMBL/GenBank/DDBJ databases">
        <title>Isolation and Genomic Characterization of a Novel Halophilic Metal-Reducing Deltaproteobacterium from the Deep Subsurface.</title>
        <authorList>
            <person name="Badalamenti J.P."/>
            <person name="Summers Z.M."/>
            <person name="Gralnick J.A."/>
            <person name="Bond D.R."/>
        </authorList>
    </citation>
    <scope>NUCLEOTIDE SEQUENCE [LARGE SCALE GENOMIC DNA]</scope>
    <source>
        <strain evidence="2 3">WTL</strain>
    </source>
</reference>
<dbReference type="Gene3D" id="1.10.287.110">
    <property type="entry name" value="DnaJ domain"/>
    <property type="match status" value="1"/>
</dbReference>
<dbReference type="PATRIC" id="fig|1603606.3.peg.174"/>
<accession>A0A0M4D6L0</accession>
<feature type="domain" description="J" evidence="1">
    <location>
        <begin position="8"/>
        <end position="72"/>
    </location>
</feature>
<protein>
    <submittedName>
        <fullName evidence="2">DnaJ domain-containing protein</fullName>
    </submittedName>
</protein>
<dbReference type="EMBL" id="CP010802">
    <property type="protein sequence ID" value="ALC14955.1"/>
    <property type="molecule type" value="Genomic_DNA"/>
</dbReference>
<dbReference type="Pfam" id="PF00226">
    <property type="entry name" value="DnaJ"/>
    <property type="match status" value="1"/>
</dbReference>
<dbReference type="SMART" id="SM00271">
    <property type="entry name" value="DnaJ"/>
    <property type="match status" value="1"/>
</dbReference>
<evidence type="ECO:0000313" key="2">
    <source>
        <dbReference type="EMBL" id="ALC14955.1"/>
    </source>
</evidence>
<organism evidence="2 3">
    <name type="scientific">Desulfuromonas soudanensis</name>
    <dbReference type="NCBI Taxonomy" id="1603606"/>
    <lineage>
        <taxon>Bacteria</taxon>
        <taxon>Pseudomonadati</taxon>
        <taxon>Thermodesulfobacteriota</taxon>
        <taxon>Desulfuromonadia</taxon>
        <taxon>Desulfuromonadales</taxon>
        <taxon>Desulfuromonadaceae</taxon>
        <taxon>Desulfuromonas</taxon>
    </lineage>
</organism>
<gene>
    <name evidence="2" type="ORF">DSOUD_0155</name>
</gene>
<dbReference type="KEGG" id="des:DSOUD_0155"/>
<dbReference type="InterPro" id="IPR036869">
    <property type="entry name" value="J_dom_sf"/>
</dbReference>
<keyword evidence="3" id="KW-1185">Reference proteome</keyword>
<name>A0A0M4D6L0_9BACT</name>
<evidence type="ECO:0000259" key="1">
    <source>
        <dbReference type="PROSITE" id="PS50076"/>
    </source>
</evidence>
<dbReference type="PROSITE" id="PS50076">
    <property type="entry name" value="DNAJ_2"/>
    <property type="match status" value="1"/>
</dbReference>
<dbReference type="RefSeq" id="WP_053549204.1">
    <property type="nucleotide sequence ID" value="NZ_CP010802.1"/>
</dbReference>
<dbReference type="OrthoDB" id="5244113at2"/>
<dbReference type="Proteomes" id="UP000057158">
    <property type="component" value="Chromosome"/>
</dbReference>
<proteinExistence type="predicted"/>
<evidence type="ECO:0000313" key="3">
    <source>
        <dbReference type="Proteomes" id="UP000057158"/>
    </source>
</evidence>
<dbReference type="SUPFAM" id="SSF46565">
    <property type="entry name" value="Chaperone J-domain"/>
    <property type="match status" value="1"/>
</dbReference>
<dbReference type="AlphaFoldDB" id="A0A0M4D6L0"/>
<dbReference type="CDD" id="cd06257">
    <property type="entry name" value="DnaJ"/>
    <property type="match status" value="1"/>
</dbReference>